<proteinExistence type="predicted"/>
<name>A0AAD8VCM1_9PEZI</name>
<dbReference type="AlphaFoldDB" id="A0AAD8VCM1"/>
<organism evidence="2 3">
    <name type="scientific">Colletotrichum navitas</name>
    <dbReference type="NCBI Taxonomy" id="681940"/>
    <lineage>
        <taxon>Eukaryota</taxon>
        <taxon>Fungi</taxon>
        <taxon>Dikarya</taxon>
        <taxon>Ascomycota</taxon>
        <taxon>Pezizomycotina</taxon>
        <taxon>Sordariomycetes</taxon>
        <taxon>Hypocreomycetidae</taxon>
        <taxon>Glomerellales</taxon>
        <taxon>Glomerellaceae</taxon>
        <taxon>Colletotrichum</taxon>
        <taxon>Colletotrichum graminicola species complex</taxon>
    </lineage>
</organism>
<accession>A0AAD8VCM1</accession>
<evidence type="ECO:0000313" key="2">
    <source>
        <dbReference type="EMBL" id="KAK1599690.1"/>
    </source>
</evidence>
<dbReference type="GeneID" id="85447280"/>
<sequence length="133" mass="14976">MASNHKEPTRPRPTTENLGLAAGLNYPTNPDPRPPKMRIPVPQVILLLAALFGAADAGSGHWKRLRRMCCEWPDNNVCRVGLERWRICDEAWRQGKSMAGCGDFRQNSDFSRVACRPGIDGPPDWKDEEKPRP</sequence>
<feature type="compositionally biased region" description="Basic and acidic residues" evidence="1">
    <location>
        <begin position="1"/>
        <end position="10"/>
    </location>
</feature>
<dbReference type="Proteomes" id="UP001230504">
    <property type="component" value="Unassembled WGS sequence"/>
</dbReference>
<evidence type="ECO:0000256" key="1">
    <source>
        <dbReference type="SAM" id="MobiDB-lite"/>
    </source>
</evidence>
<keyword evidence="3" id="KW-1185">Reference proteome</keyword>
<comment type="caution">
    <text evidence="2">The sequence shown here is derived from an EMBL/GenBank/DDBJ whole genome shotgun (WGS) entry which is preliminary data.</text>
</comment>
<reference evidence="2" key="1">
    <citation type="submission" date="2021-06" db="EMBL/GenBank/DDBJ databases">
        <title>Comparative genomics, transcriptomics and evolutionary studies reveal genomic signatures of adaptation to plant cell wall in hemibiotrophic fungi.</title>
        <authorList>
            <consortium name="DOE Joint Genome Institute"/>
            <person name="Baroncelli R."/>
            <person name="Diaz J.F."/>
            <person name="Benocci T."/>
            <person name="Peng M."/>
            <person name="Battaglia E."/>
            <person name="Haridas S."/>
            <person name="Andreopoulos W."/>
            <person name="Labutti K."/>
            <person name="Pangilinan J."/>
            <person name="Floch G.L."/>
            <person name="Makela M.R."/>
            <person name="Henrissat B."/>
            <person name="Grigoriev I.V."/>
            <person name="Crouch J.A."/>
            <person name="De Vries R.P."/>
            <person name="Sukno S.A."/>
            <person name="Thon M.R."/>
        </authorList>
    </citation>
    <scope>NUCLEOTIDE SEQUENCE</scope>
    <source>
        <strain evidence="2">CBS 125086</strain>
    </source>
</reference>
<gene>
    <name evidence="2" type="ORF">LY79DRAFT_665319</name>
</gene>
<protein>
    <submittedName>
        <fullName evidence="2">Uncharacterized protein</fullName>
    </submittedName>
</protein>
<evidence type="ECO:0000313" key="3">
    <source>
        <dbReference type="Proteomes" id="UP001230504"/>
    </source>
</evidence>
<feature type="region of interest" description="Disordered" evidence="1">
    <location>
        <begin position="1"/>
        <end position="37"/>
    </location>
</feature>
<dbReference type="EMBL" id="JAHLJV010000002">
    <property type="protein sequence ID" value="KAK1599690.1"/>
    <property type="molecule type" value="Genomic_DNA"/>
</dbReference>
<dbReference type="RefSeq" id="XP_060420279.1">
    <property type="nucleotide sequence ID" value="XM_060563040.1"/>
</dbReference>